<dbReference type="GO" id="GO:0016740">
    <property type="term" value="F:transferase activity"/>
    <property type="evidence" value="ECO:0007669"/>
    <property type="project" value="UniProtKB-KW"/>
</dbReference>
<evidence type="ECO:0000313" key="2">
    <source>
        <dbReference type="Proteomes" id="UP000319296"/>
    </source>
</evidence>
<dbReference type="AlphaFoldDB" id="A0A519BLY0"/>
<comment type="caution">
    <text evidence="1">The sequence shown here is derived from an EMBL/GenBank/DDBJ whole genome shotgun (WGS) entry which is preliminary data.</text>
</comment>
<reference evidence="1 2" key="1">
    <citation type="journal article" date="2019" name="ISME J.">
        <title>Insights into ecological role of a new deltaproteobacterial order Candidatus Acidulodesulfobacterales by metagenomics and metatranscriptomics.</title>
        <authorList>
            <person name="Tan S."/>
            <person name="Liu J."/>
            <person name="Fang Y."/>
            <person name="Hedlund B.P."/>
            <person name="Lian Z.H."/>
            <person name="Huang L.Y."/>
            <person name="Li J.T."/>
            <person name="Huang L.N."/>
            <person name="Li W.J."/>
            <person name="Jiang H.C."/>
            <person name="Dong H.L."/>
            <person name="Shu W.S."/>
        </authorList>
    </citation>
    <scope>NUCLEOTIDE SEQUENCE [LARGE SCALE GENOMIC DNA]</scope>
    <source>
        <strain evidence="1">AP1</strain>
    </source>
</reference>
<protein>
    <submittedName>
        <fullName evidence="1">Nucleotidyl transferase AbiEii/AbiGii toxin family protein</fullName>
    </submittedName>
</protein>
<organism evidence="1 2">
    <name type="scientific">Candidatus Acididesulfobacter diazotrophicus</name>
    <dbReference type="NCBI Taxonomy" id="2597226"/>
    <lineage>
        <taxon>Bacteria</taxon>
        <taxon>Deltaproteobacteria</taxon>
        <taxon>Candidatus Acidulodesulfobacterales</taxon>
        <taxon>Candidatus Acididesulfobacter</taxon>
    </lineage>
</organism>
<evidence type="ECO:0000313" key="1">
    <source>
        <dbReference type="EMBL" id="RZD18291.1"/>
    </source>
</evidence>
<proteinExistence type="predicted"/>
<dbReference type="InterPro" id="IPR014942">
    <property type="entry name" value="AbiEii"/>
</dbReference>
<dbReference type="EMBL" id="SGBB01000011">
    <property type="protein sequence ID" value="RZD18291.1"/>
    <property type="molecule type" value="Genomic_DNA"/>
</dbReference>
<accession>A0A519BLY0</accession>
<gene>
    <name evidence="1" type="ORF">EVG15_06725</name>
</gene>
<sequence length="311" mass="36180">MSKKRRLIMRIYDLAKKISIKTSVDFKNVSKEILQLNILDVLSNYSELYKNIVFQGGTALKLCYNLNRYSEDLDFTINKEGKRFVNKLFDELPSKLKIDEKIETTFNSKGLMDIINVKVIPKDRIKSINVKIEFMEVPSYTKQFRIVEDKYSFGIKDLYIPTESLEEILADKIVALGGRPLLDSMPFKSRDIWDIAWLSNNNIVLNSDLISKKLDDYKISKDDFLKTLHKRLEFANLEKGSMFYKNEMSRFIFGKALSLLHNDEFINSTFEAVKSLVHKTIKLLQENNLNKQDAFSDFLKNQSKKKKGPAL</sequence>
<dbReference type="Gene3D" id="3.10.450.620">
    <property type="entry name" value="JHP933, nucleotidyltransferase-like core domain"/>
    <property type="match status" value="1"/>
</dbReference>
<keyword evidence="1" id="KW-0808">Transferase</keyword>
<dbReference type="Proteomes" id="UP000319296">
    <property type="component" value="Unassembled WGS sequence"/>
</dbReference>
<name>A0A519BLY0_9DELT</name>
<dbReference type="Pfam" id="PF08843">
    <property type="entry name" value="AbiEii"/>
    <property type="match status" value="1"/>
</dbReference>